<reference evidence="1 2" key="1">
    <citation type="journal article" date="2021" name="Nat. Commun.">
        <title>Genetic determinants of endophytism in the Arabidopsis root mycobiome.</title>
        <authorList>
            <person name="Mesny F."/>
            <person name="Miyauchi S."/>
            <person name="Thiergart T."/>
            <person name="Pickel B."/>
            <person name="Atanasova L."/>
            <person name="Karlsson M."/>
            <person name="Huettel B."/>
            <person name="Barry K.W."/>
            <person name="Haridas S."/>
            <person name="Chen C."/>
            <person name="Bauer D."/>
            <person name="Andreopoulos W."/>
            <person name="Pangilinan J."/>
            <person name="LaButti K."/>
            <person name="Riley R."/>
            <person name="Lipzen A."/>
            <person name="Clum A."/>
            <person name="Drula E."/>
            <person name="Henrissat B."/>
            <person name="Kohler A."/>
            <person name="Grigoriev I.V."/>
            <person name="Martin F.M."/>
            <person name="Hacquard S."/>
        </authorList>
    </citation>
    <scope>NUCLEOTIDE SEQUENCE [LARGE SCALE GENOMIC DNA]</scope>
    <source>
        <strain evidence="1 2">MPI-SDFR-AT-0079</strain>
    </source>
</reference>
<dbReference type="Proteomes" id="UP000724584">
    <property type="component" value="Unassembled WGS sequence"/>
</dbReference>
<dbReference type="EMBL" id="JAGIZQ010000001">
    <property type="protein sequence ID" value="KAH6650178.1"/>
    <property type="molecule type" value="Genomic_DNA"/>
</dbReference>
<evidence type="ECO:0000313" key="1">
    <source>
        <dbReference type="EMBL" id="KAH6650178.1"/>
    </source>
</evidence>
<keyword evidence="2" id="KW-1185">Reference proteome</keyword>
<protein>
    <submittedName>
        <fullName evidence="1">Uncharacterized protein</fullName>
    </submittedName>
</protein>
<comment type="caution">
    <text evidence="1">The sequence shown here is derived from an EMBL/GenBank/DDBJ whole genome shotgun (WGS) entry which is preliminary data.</text>
</comment>
<accession>A0ACB7PM46</accession>
<proteinExistence type="predicted"/>
<name>A0ACB7PM46_9PEZI</name>
<organism evidence="1 2">
    <name type="scientific">Chaetomium tenue</name>
    <dbReference type="NCBI Taxonomy" id="1854479"/>
    <lineage>
        <taxon>Eukaryota</taxon>
        <taxon>Fungi</taxon>
        <taxon>Dikarya</taxon>
        <taxon>Ascomycota</taxon>
        <taxon>Pezizomycotina</taxon>
        <taxon>Sordariomycetes</taxon>
        <taxon>Sordariomycetidae</taxon>
        <taxon>Sordariales</taxon>
        <taxon>Chaetomiaceae</taxon>
        <taxon>Chaetomium</taxon>
    </lineage>
</organism>
<sequence length="1770" mass="193896">MAQKSPSATPEDQANSGSRTSSAKDGAGSPNSTRQSNGSSGAVSSSSTLPQVSDPASHSNSNSESPQPPPQAMEKPSVAGSQPSPYGTRSRNRTGAARPNYAEDKDLDLEMFDAYPQRKDDDAKKLATKQQGASSTPAPANPAPAAPRSGNGSSRKPFPEDGKQHNGTKDQHQQQQQQQQQPQPQNQHQPSNVASSAANGAGATNGASKGKKRKVADTAPTTSGSQTPSGLNGGTLPSSGLQKRLGTSGQSTGNGTPSSAGYGETNLVTFEISKSRPKDGKMIADDGTILEVNDHVYLVCEPPGEPYYLGRIMEFLHAKNDAALPIDALRINWYYRPKDIGRKVQDTRLVYATMHSDISPLTSLRGKCQIRHKTEITDMAAYKGTPDCFWYDRLYDRYIQKNYEVIPTRQVINVPEHVKKVLDERWKYVLTEQGRGKELTSAVKTCKRCTTFCANNDSVDCAVCQHTYHMNCVKPPLLKKPSRGFAWSCAACSRAQERKLEARHTPNVTDPHRHHDGEDDEGVDDEDEEMGGVDGVDTGRTSRTSPVDENAHPAPTAEQIYHASLWPYRYFGMHCKVEDALDLDDRIFPRASTRLGLRHQAIVTPWFGRPVEYVKPLEFKRSGKNSNKLTKDQQAALEAERIQKEQRPKWVQDEPPGYVERGGDDTATLLYKPPEDCGVSMPSEALDDYMGTARSMAVSLGLPPHSTNLQDVARDVLFRNDFDPAKALAELPKVPKADFGEPELTPTEQKKFEEAVAKFGSELHSVKKHVKTLKPATITRYYYTWKKTERGKQIWGNFSGRKGKKDAKKAEAAANKLADDVADVHDDSAFDADRAREKKKSFMCKFCGTKRSRKWRRAPAAAVTSVTENGGKNSAKDKKEQYIQALCRRCAELWRRYAIQWEDVEELAKKVAQTGGRGWRRRVDEDLYRELLAVDEMVSTRLPTPEEDETGTPAASLNGQATSAEPPRKKLKSTLLDKDLEKTPSESGSVSGGPTSKKKEKMAEKHAQAPAPPSVPEIPKPKTLPCAICRELAPLGDQHLSCKECRLTVHRSCYGVIDNRASNKWTCDMCLNDKNPQLSIHYKCVLCPVEHTVHDFVEHPKISNSHKKKTEKERERERMERENAQRAADYYRKKQEEMNRPVNPREPLKRTADNNWVHVTCAVFTHEVKFGNAKALSPSEGIPLIPRDKYAETCKVCKKADGACVQCHHCHTPVHVECAHQAGYTLGFEVTPVKGSRRDPSRFVTMNGVSGAMSAGVWCKDHLPTKTTVHLMHESVAETGTNALQLYVQNCKQADLTLTGCARKANQITVASKMSTSPTPITAHQNRRASLAALVNGDREDAPSGLQPGGKICLTCGVDVSPKWHPIDQAQERELTNGYYGNIGSEAQKFVEQRSFQCHKCKKAGRQPVVHSQPTREPTPPPEPVRQASQAAAAILPSRPEESRPVNRAPYAWPPAPGPSSHAAPAPLLQAPAPGVVSLPVGPPPGQAQSVAPPPLPPTIAPRAPPIQPPQAYASPRPYDWHRPPTGHGPPPLHPSRDVNGGPSPPTSSITPLAPPNHLRPPPINIPHPPAQSPPSGHMAQPFVNGIQHPPSPRRVSGGPPPPPPNGPPGPYHPHHGHPPPDHRPHHMPPMNPMPPVGMAHPSGPEGPAPPAPNYLRQWNQSHPHPHGPPPQHHHGSPPPPGPPPMRDGPPPLRDGPPPMRDGPPPMRDGPPPVAMGHRDQGLPQHAPQHAVPQQHQPQHPHPHQHQHQHRENRPASGASASPSLRNLLS</sequence>
<gene>
    <name evidence="1" type="ORF">F5144DRAFT_36978</name>
</gene>
<evidence type="ECO:0000313" key="2">
    <source>
        <dbReference type="Proteomes" id="UP000724584"/>
    </source>
</evidence>